<dbReference type="AlphaFoldDB" id="A0AAU6TWJ3"/>
<evidence type="ECO:0000313" key="1">
    <source>
        <dbReference type="EMBL" id="XAG65795.1"/>
    </source>
</evidence>
<sequence length="332" mass="39236">MIYKEMREDFRFLFPYKKDVIYNDVFNPERNLRETINKIRNEYCLNCYDGEYKRDIDLIRIIDNGKFPEITDGVMRISGGEKTIRQLNGVFRVKERMYNSIMKYHKNILKINKKAVFLCFSLSINRGDSFHKNKSPEITNAYNKIFKDLRTDFFNNIRSRAFYKNNVIGHFWVSLQESGEEYMYVHINFYLKDKQYNYLLGREINSVWFEILKKYNATGQARHFTITESYENSEANDNAERKKKITCKKYELFDSQSETRKVIDIYQDLNGGNQDAEYSFTNKSTGLPFSFYVKSLVKKAFHISGMRSFGTASLQMAQKASAESGTAQMKQK</sequence>
<name>A0AAU6TWJ3_UNCXX</name>
<reference evidence="1" key="1">
    <citation type="submission" date="2022-03" db="EMBL/GenBank/DDBJ databases">
        <title>Sea Food Isolates.</title>
        <authorList>
            <person name="Li c."/>
        </authorList>
    </citation>
    <scope>NUCLEOTIDE SEQUENCE</scope>
    <source>
        <strain evidence="1">19GA11TI05</strain>
    </source>
</reference>
<proteinExistence type="predicted"/>
<organism evidence="1">
    <name type="scientific">bacterium 19GA11TI05</name>
    <dbReference type="NCBI Taxonomy" id="2920688"/>
    <lineage>
        <taxon>Bacteria</taxon>
    </lineage>
</organism>
<protein>
    <recommendedName>
        <fullName evidence="2">Inovirus Gp2 family protein</fullName>
    </recommendedName>
</protein>
<accession>A0AAU6TWJ3</accession>
<gene>
    <name evidence="1" type="ORF">MRM81_01700</name>
</gene>
<dbReference type="EMBL" id="CP095362">
    <property type="protein sequence ID" value="XAG65795.1"/>
    <property type="molecule type" value="Genomic_DNA"/>
</dbReference>
<evidence type="ECO:0008006" key="2">
    <source>
        <dbReference type="Google" id="ProtNLM"/>
    </source>
</evidence>